<accession>A0A6N7PRG5</accession>
<dbReference type="OrthoDB" id="5498220at2"/>
<reference evidence="2 3" key="1">
    <citation type="submission" date="2019-10" db="EMBL/GenBank/DDBJ databases">
        <title>A soil myxobacterium in the family Polyangiaceae.</title>
        <authorList>
            <person name="Li Y."/>
            <person name="Wang J."/>
        </authorList>
    </citation>
    <scope>NUCLEOTIDE SEQUENCE [LARGE SCALE GENOMIC DNA]</scope>
    <source>
        <strain evidence="2 3">DSM 14734</strain>
    </source>
</reference>
<evidence type="ECO:0000313" key="2">
    <source>
        <dbReference type="EMBL" id="MRG94207.1"/>
    </source>
</evidence>
<proteinExistence type="predicted"/>
<feature type="signal peptide" evidence="1">
    <location>
        <begin position="1"/>
        <end position="25"/>
    </location>
</feature>
<dbReference type="RefSeq" id="WP_153821023.1">
    <property type="nucleotide sequence ID" value="NZ_WJIE01000005.1"/>
</dbReference>
<evidence type="ECO:0000256" key="1">
    <source>
        <dbReference type="SAM" id="SignalP"/>
    </source>
</evidence>
<protein>
    <submittedName>
        <fullName evidence="2">Uncharacterized protein</fullName>
    </submittedName>
</protein>
<feature type="chain" id="PRO_5026944128" evidence="1">
    <location>
        <begin position="26"/>
        <end position="316"/>
    </location>
</feature>
<comment type="caution">
    <text evidence="2">The sequence shown here is derived from an EMBL/GenBank/DDBJ whole genome shotgun (WGS) entry which is preliminary data.</text>
</comment>
<dbReference type="Proteomes" id="UP000440224">
    <property type="component" value="Unassembled WGS sequence"/>
</dbReference>
<evidence type="ECO:0000313" key="3">
    <source>
        <dbReference type="Proteomes" id="UP000440224"/>
    </source>
</evidence>
<gene>
    <name evidence="2" type="ORF">GF068_20110</name>
</gene>
<keyword evidence="3" id="KW-1185">Reference proteome</keyword>
<dbReference type="EMBL" id="WJIE01000005">
    <property type="protein sequence ID" value="MRG94207.1"/>
    <property type="molecule type" value="Genomic_DNA"/>
</dbReference>
<name>A0A6N7PRG5_9BACT</name>
<organism evidence="2 3">
    <name type="scientific">Polyangium spumosum</name>
    <dbReference type="NCBI Taxonomy" id="889282"/>
    <lineage>
        <taxon>Bacteria</taxon>
        <taxon>Pseudomonadati</taxon>
        <taxon>Myxococcota</taxon>
        <taxon>Polyangia</taxon>
        <taxon>Polyangiales</taxon>
        <taxon>Polyangiaceae</taxon>
        <taxon>Polyangium</taxon>
    </lineage>
</organism>
<keyword evidence="1" id="KW-0732">Signal</keyword>
<dbReference type="PROSITE" id="PS51257">
    <property type="entry name" value="PROKAR_LIPOPROTEIN"/>
    <property type="match status" value="1"/>
</dbReference>
<sequence>MTRRSRSAVLLLALVASPLASFALAGCASQEQPLEAAAPPAPRPKNAAEIARSIVNARIGVMVWAERLRGHPLEVRVRAMNPLRAMLEGTGIDATGDVVAAYVASTGATRDDLAVAIVQHKLDEQQTRQGLHAMIARSQPPGAWIEAASVPSARVTVKGQTRVVSIVEDGFLAILPESLASQAGRFEGTGGFPDPEGPEAVVATALDPSRSLAGSQAPPVPPTIRSSVARLRLAADGGVDVSATGESADPAQASVDAAALTSSIDRATSLNLGIVKVRLFAPVVFRAEGSQVKSDLHLTQAEIDRLLTLAETFMPR</sequence>
<dbReference type="AlphaFoldDB" id="A0A6N7PRG5"/>